<dbReference type="EMBL" id="CAJOBZ010000003">
    <property type="protein sequence ID" value="CAF4771029.1"/>
    <property type="molecule type" value="Genomic_DNA"/>
</dbReference>
<keyword evidence="6" id="KW-0663">Pyridoxal phosphate</keyword>
<dbReference type="AlphaFoldDB" id="A0A821MPP1"/>
<evidence type="ECO:0000313" key="9">
    <source>
        <dbReference type="Proteomes" id="UP000663880"/>
    </source>
</evidence>
<keyword evidence="5" id="KW-0808">Transferase</keyword>
<feature type="domain" description="Aminotransferase class I/classII large" evidence="7">
    <location>
        <begin position="100"/>
        <end position="459"/>
    </location>
</feature>
<dbReference type="OrthoDB" id="691673at2759"/>
<keyword evidence="9" id="KW-1185">Reference proteome</keyword>
<dbReference type="GO" id="GO:0016212">
    <property type="term" value="F:kynurenine-oxoglutarate transaminase activity"/>
    <property type="evidence" value="ECO:0007669"/>
    <property type="project" value="TreeGrafter"/>
</dbReference>
<protein>
    <recommendedName>
        <fullName evidence="7">Aminotransferase class I/classII large domain-containing protein</fullName>
    </recommendedName>
</protein>
<dbReference type="CDD" id="cd00609">
    <property type="entry name" value="AAT_like"/>
    <property type="match status" value="1"/>
</dbReference>
<dbReference type="GO" id="GO:0030170">
    <property type="term" value="F:pyridoxal phosphate binding"/>
    <property type="evidence" value="ECO:0007669"/>
    <property type="project" value="InterPro"/>
</dbReference>
<comment type="subunit">
    <text evidence="3">Homodimer.</text>
</comment>
<dbReference type="Gene3D" id="3.40.640.10">
    <property type="entry name" value="Type I PLP-dependent aspartate aminotransferase-like (Major domain)"/>
    <property type="match status" value="1"/>
</dbReference>
<dbReference type="InterPro" id="IPR015424">
    <property type="entry name" value="PyrdxlP-dep_Trfase"/>
</dbReference>
<dbReference type="SUPFAM" id="SSF53383">
    <property type="entry name" value="PLP-dependent transferases"/>
    <property type="match status" value="1"/>
</dbReference>
<comment type="caution">
    <text evidence="8">The sequence shown here is derived from an EMBL/GenBank/DDBJ whole genome shotgun (WGS) entry which is preliminary data.</text>
</comment>
<evidence type="ECO:0000259" key="7">
    <source>
        <dbReference type="Pfam" id="PF00155"/>
    </source>
</evidence>
<gene>
    <name evidence="8" type="ORF">PMACD_LOCUS1824</name>
</gene>
<evidence type="ECO:0000256" key="3">
    <source>
        <dbReference type="ARBA" id="ARBA00011738"/>
    </source>
</evidence>
<dbReference type="PANTHER" id="PTHR42790">
    <property type="entry name" value="AMINOTRANSFERASE"/>
    <property type="match status" value="1"/>
</dbReference>
<comment type="cofactor">
    <cofactor evidence="1">
        <name>pyridoxal 5'-phosphate</name>
        <dbReference type="ChEBI" id="CHEBI:597326"/>
    </cofactor>
</comment>
<evidence type="ECO:0000256" key="4">
    <source>
        <dbReference type="ARBA" id="ARBA00022576"/>
    </source>
</evidence>
<dbReference type="Proteomes" id="UP000663880">
    <property type="component" value="Unassembled WGS sequence"/>
</dbReference>
<evidence type="ECO:0000313" key="8">
    <source>
        <dbReference type="EMBL" id="CAF4771029.1"/>
    </source>
</evidence>
<dbReference type="GO" id="GO:1901605">
    <property type="term" value="P:alpha-amino acid metabolic process"/>
    <property type="evidence" value="ECO:0007669"/>
    <property type="project" value="TreeGrafter"/>
</dbReference>
<dbReference type="InterPro" id="IPR004839">
    <property type="entry name" value="Aminotransferase_I/II_large"/>
</dbReference>
<accession>A0A821MPP1</accession>
<evidence type="ECO:0000256" key="6">
    <source>
        <dbReference type="ARBA" id="ARBA00022898"/>
    </source>
</evidence>
<dbReference type="PANTHER" id="PTHR42790:SF19">
    <property type="entry name" value="KYNURENINE_ALPHA-AMINOADIPATE AMINOTRANSFERASE, MITOCHONDRIAL"/>
    <property type="match status" value="1"/>
</dbReference>
<evidence type="ECO:0000256" key="1">
    <source>
        <dbReference type="ARBA" id="ARBA00001933"/>
    </source>
</evidence>
<sequence length="482" mass="55324">MLSCIKINVEFLKKVLDSRPIYSLLRNYSHNVEDILHLDGNGEENYNFKEKYRVLDEKDYARFFSKRSLKREPALTRALTSMVYKIGKQMISLAEGMPNEGIFPFDRMQMTMKNGNKLVLEENELAMALQYLPSQGLPSLLKLLREFQEDLHRPPSLDRDVLITNGAQHGIYQCIDMLVDPGDPVITTEYTFTGYNSALRPYDPEVLRIPEDEDGLIPETLESVLEERLSRGLKMPRVLYLIPTGNNPTGTIIPAARRRKIYELACRYDFLIIEDDPYAFLNYSNVKPPSFLSMDQCGRVIRLDSVSKVVCAGLRGAWMTAPAPFIERAERHSQAELLHPCTLSQVIIQRLLSERSDLAAHIHSARSFYEQRCGALGDALRGLSHLAQWSRPKAGLFYWLRLQGVSDVYNMTFRTALEHGLMLCPGQAFQYDHSGPSQHLRLTFTRIKLEDIDTAVRRLADVIDIEQKLELERLPQRWATER</sequence>
<dbReference type="Pfam" id="PF00155">
    <property type="entry name" value="Aminotran_1_2"/>
    <property type="match status" value="1"/>
</dbReference>
<proteinExistence type="inferred from homology"/>
<reference evidence="8" key="1">
    <citation type="submission" date="2021-02" db="EMBL/GenBank/DDBJ databases">
        <authorList>
            <person name="Steward A R."/>
        </authorList>
    </citation>
    <scope>NUCLEOTIDE SEQUENCE</scope>
</reference>
<name>A0A821MPP1_9NEOP</name>
<evidence type="ECO:0000256" key="2">
    <source>
        <dbReference type="ARBA" id="ARBA00007441"/>
    </source>
</evidence>
<dbReference type="InterPro" id="IPR015421">
    <property type="entry name" value="PyrdxlP-dep_Trfase_major"/>
</dbReference>
<dbReference type="FunFam" id="3.40.640.10:FF:000053">
    <property type="entry name" value="Aminotransferase, class I"/>
    <property type="match status" value="1"/>
</dbReference>
<evidence type="ECO:0000256" key="5">
    <source>
        <dbReference type="ARBA" id="ARBA00022679"/>
    </source>
</evidence>
<keyword evidence="4" id="KW-0032">Aminotransferase</keyword>
<comment type="similarity">
    <text evidence="2">Belongs to the class-I pyridoxal-phosphate-dependent aminotransferase family.</text>
</comment>
<dbReference type="InterPro" id="IPR050859">
    <property type="entry name" value="Class-I_PLP-dep_aminotransf"/>
</dbReference>
<organism evidence="8 9">
    <name type="scientific">Pieris macdunnoughi</name>
    <dbReference type="NCBI Taxonomy" id="345717"/>
    <lineage>
        <taxon>Eukaryota</taxon>
        <taxon>Metazoa</taxon>
        <taxon>Ecdysozoa</taxon>
        <taxon>Arthropoda</taxon>
        <taxon>Hexapoda</taxon>
        <taxon>Insecta</taxon>
        <taxon>Pterygota</taxon>
        <taxon>Neoptera</taxon>
        <taxon>Endopterygota</taxon>
        <taxon>Lepidoptera</taxon>
        <taxon>Glossata</taxon>
        <taxon>Ditrysia</taxon>
        <taxon>Papilionoidea</taxon>
        <taxon>Pieridae</taxon>
        <taxon>Pierinae</taxon>
        <taxon>Pieris</taxon>
    </lineage>
</organism>